<dbReference type="Gene3D" id="2.60.40.4100">
    <property type="entry name" value="Zona pellucida, ZP-C domain"/>
    <property type="match status" value="1"/>
</dbReference>
<dbReference type="PROSITE" id="PS51034">
    <property type="entry name" value="ZP_2"/>
    <property type="match status" value="1"/>
</dbReference>
<evidence type="ECO:0000256" key="1">
    <source>
        <dbReference type="ARBA" id="ARBA00022729"/>
    </source>
</evidence>
<dbReference type="PANTHER" id="PTHR14002:SF43">
    <property type="entry name" value="DELTA-LIKE PROTEIN"/>
    <property type="match status" value="1"/>
</dbReference>
<sequence length="325" mass="36677">MARPFLITPVIKVKVFWTVAIVLISWSALCQGQEPRVDCSDGRDDLILRFPNSDFPGFNQNNLRVAFQPEVTDNCNPTAITHTSNLEFYIIIPHDNCSTTSYYAVNNRVMQKCYENQVEYNEYNTTIKKFQIRSYPIVCCKNINYTAPVILRKAKLVQTFDFQAEINFYQDETLAARIDANPYSVSIGDWVVVGINVKAESPTLFADGDLKLVITKCTLDPTGHPDVSKSILIINDNCPVDATILSTHSVNATTESFRLKVYKWFGYSAVYVSCHVRLCLASSPDPICDKSCPKSRRRRHISYTKHVTSGPSQTVSKAFILKDSD</sequence>
<keyword evidence="2" id="KW-1015">Disulfide bond</keyword>
<organism evidence="5 6">
    <name type="scientific">Lymnaea stagnalis</name>
    <name type="common">Great pond snail</name>
    <name type="synonym">Helix stagnalis</name>
    <dbReference type="NCBI Taxonomy" id="6523"/>
    <lineage>
        <taxon>Eukaryota</taxon>
        <taxon>Metazoa</taxon>
        <taxon>Spiralia</taxon>
        <taxon>Lophotrochozoa</taxon>
        <taxon>Mollusca</taxon>
        <taxon>Gastropoda</taxon>
        <taxon>Heterobranchia</taxon>
        <taxon>Euthyneura</taxon>
        <taxon>Panpulmonata</taxon>
        <taxon>Hygrophila</taxon>
        <taxon>Lymnaeoidea</taxon>
        <taxon>Lymnaeidae</taxon>
        <taxon>Lymnaea</taxon>
    </lineage>
</organism>
<dbReference type="AlphaFoldDB" id="A0AAV2HX03"/>
<proteinExistence type="predicted"/>
<dbReference type="Proteomes" id="UP001497497">
    <property type="component" value="Unassembled WGS sequence"/>
</dbReference>
<dbReference type="InterPro" id="IPR001507">
    <property type="entry name" value="ZP_dom"/>
</dbReference>
<feature type="domain" description="ZP" evidence="4">
    <location>
        <begin position="38"/>
        <end position="295"/>
    </location>
</feature>
<feature type="signal peptide" evidence="3">
    <location>
        <begin position="1"/>
        <end position="32"/>
    </location>
</feature>
<dbReference type="InterPro" id="IPR055355">
    <property type="entry name" value="ZP-C"/>
</dbReference>
<protein>
    <recommendedName>
        <fullName evidence="4">ZP domain-containing protein</fullName>
    </recommendedName>
</protein>
<dbReference type="InterPro" id="IPR042235">
    <property type="entry name" value="ZP-C_dom"/>
</dbReference>
<evidence type="ECO:0000256" key="3">
    <source>
        <dbReference type="SAM" id="SignalP"/>
    </source>
</evidence>
<evidence type="ECO:0000313" key="6">
    <source>
        <dbReference type="Proteomes" id="UP001497497"/>
    </source>
</evidence>
<accession>A0AAV2HX03</accession>
<feature type="chain" id="PRO_5043808132" description="ZP domain-containing protein" evidence="3">
    <location>
        <begin position="33"/>
        <end position="325"/>
    </location>
</feature>
<evidence type="ECO:0000256" key="2">
    <source>
        <dbReference type="ARBA" id="ARBA00023157"/>
    </source>
</evidence>
<dbReference type="Pfam" id="PF00100">
    <property type="entry name" value="Zona_pellucida"/>
    <property type="match status" value="1"/>
</dbReference>
<dbReference type="PANTHER" id="PTHR14002">
    <property type="entry name" value="ENDOGLIN/TGF-BETA RECEPTOR TYPE III"/>
    <property type="match status" value="1"/>
</dbReference>
<keyword evidence="1 3" id="KW-0732">Signal</keyword>
<evidence type="ECO:0000313" key="5">
    <source>
        <dbReference type="EMBL" id="CAL1538056.1"/>
    </source>
</evidence>
<dbReference type="SMART" id="SM00241">
    <property type="entry name" value="ZP"/>
    <property type="match status" value="1"/>
</dbReference>
<keyword evidence="6" id="KW-1185">Reference proteome</keyword>
<name>A0AAV2HX03_LYMST</name>
<reference evidence="5 6" key="1">
    <citation type="submission" date="2024-04" db="EMBL/GenBank/DDBJ databases">
        <authorList>
            <consortium name="Genoscope - CEA"/>
            <person name="William W."/>
        </authorList>
    </citation>
    <scope>NUCLEOTIDE SEQUENCE [LARGE SCALE GENOMIC DNA]</scope>
</reference>
<dbReference type="EMBL" id="CAXITT010000282">
    <property type="protein sequence ID" value="CAL1538056.1"/>
    <property type="molecule type" value="Genomic_DNA"/>
</dbReference>
<comment type="caution">
    <text evidence="5">The sequence shown here is derived from an EMBL/GenBank/DDBJ whole genome shotgun (WGS) entry which is preliminary data.</text>
</comment>
<gene>
    <name evidence="5" type="ORF">GSLYS_00011877001</name>
</gene>
<evidence type="ECO:0000259" key="4">
    <source>
        <dbReference type="PROSITE" id="PS51034"/>
    </source>
</evidence>